<protein>
    <recommendedName>
        <fullName evidence="4">Alanine and proline rich membrane protein</fullName>
    </recommendedName>
</protein>
<keyword evidence="3" id="KW-1185">Reference proteome</keyword>
<keyword evidence="1" id="KW-0812">Transmembrane</keyword>
<evidence type="ECO:0000313" key="3">
    <source>
        <dbReference type="Proteomes" id="UP000430146"/>
    </source>
</evidence>
<gene>
    <name evidence="2" type="ORF">AELLOGFF_00236</name>
</gene>
<accession>A0A5S9MVX8</accession>
<evidence type="ECO:0000313" key="2">
    <source>
        <dbReference type="EMBL" id="CAA0080362.1"/>
    </source>
</evidence>
<dbReference type="AlphaFoldDB" id="A0A5S9MVX8"/>
<feature type="transmembrane region" description="Helical" evidence="1">
    <location>
        <begin position="23"/>
        <end position="44"/>
    </location>
</feature>
<dbReference type="Proteomes" id="UP000430146">
    <property type="component" value="Unassembled WGS sequence"/>
</dbReference>
<keyword evidence="1" id="KW-1133">Transmembrane helix</keyword>
<dbReference type="EMBL" id="CACSIP010000001">
    <property type="protein sequence ID" value="CAA0080362.1"/>
    <property type="molecule type" value="Genomic_DNA"/>
</dbReference>
<organism evidence="2 3">
    <name type="scientific">Mycolicibacterium vanbaalenii</name>
    <name type="common">Mycobacterium vanbaalenii</name>
    <dbReference type="NCBI Taxonomy" id="110539"/>
    <lineage>
        <taxon>Bacteria</taxon>
        <taxon>Bacillati</taxon>
        <taxon>Actinomycetota</taxon>
        <taxon>Actinomycetes</taxon>
        <taxon>Mycobacteriales</taxon>
        <taxon>Mycobacteriaceae</taxon>
        <taxon>Mycolicibacterium</taxon>
    </lineage>
</organism>
<proteinExistence type="predicted"/>
<name>A0A5S9MVX8_MYCVN</name>
<keyword evidence="1" id="KW-0472">Membrane</keyword>
<sequence length="171" mass="17582">MPIFDPKQAPGYDRVMSDSKPSWIAPAALVLAIVAVGLAVWGLVRSPSSGGGSSAGAEQSAEAETRVCGAFEMVRNAVSLQTNSNLGTDPVATQAVAANARLATLGGGQFLLSRLDDSVSAELADEVRAFANNLEYIGMGQLAGASSQDPAQTSRLNDVQASAERITELCA</sequence>
<reference evidence="2 3" key="1">
    <citation type="submission" date="2019-11" db="EMBL/GenBank/DDBJ databases">
        <authorList>
            <person name="Holert J."/>
        </authorList>
    </citation>
    <scope>NUCLEOTIDE SEQUENCE [LARGE SCALE GENOMIC DNA]</scope>
    <source>
        <strain evidence="2">BC8_1</strain>
    </source>
</reference>
<evidence type="ECO:0008006" key="4">
    <source>
        <dbReference type="Google" id="ProtNLM"/>
    </source>
</evidence>
<evidence type="ECO:0000256" key="1">
    <source>
        <dbReference type="SAM" id="Phobius"/>
    </source>
</evidence>